<feature type="coiled-coil region" evidence="1">
    <location>
        <begin position="136"/>
        <end position="180"/>
    </location>
</feature>
<evidence type="ECO:0000256" key="2">
    <source>
        <dbReference type="SAM" id="MobiDB-lite"/>
    </source>
</evidence>
<feature type="compositionally biased region" description="Acidic residues" evidence="2">
    <location>
        <begin position="382"/>
        <end position="394"/>
    </location>
</feature>
<feature type="compositionally biased region" description="Low complexity" evidence="2">
    <location>
        <begin position="290"/>
        <end position="299"/>
    </location>
</feature>
<evidence type="ECO:0000313" key="3">
    <source>
        <dbReference type="EMBL" id="KAK7747978.1"/>
    </source>
</evidence>
<feature type="region of interest" description="Disordered" evidence="2">
    <location>
        <begin position="221"/>
        <end position="394"/>
    </location>
</feature>
<organism evidence="3 4">
    <name type="scientific">Cytospora paraplurivora</name>
    <dbReference type="NCBI Taxonomy" id="2898453"/>
    <lineage>
        <taxon>Eukaryota</taxon>
        <taxon>Fungi</taxon>
        <taxon>Dikarya</taxon>
        <taxon>Ascomycota</taxon>
        <taxon>Pezizomycotina</taxon>
        <taxon>Sordariomycetes</taxon>
        <taxon>Sordariomycetidae</taxon>
        <taxon>Diaporthales</taxon>
        <taxon>Cytosporaceae</taxon>
        <taxon>Cytospora</taxon>
    </lineage>
</organism>
<dbReference type="EMBL" id="JAJSPL020000003">
    <property type="protein sequence ID" value="KAK7747978.1"/>
    <property type="molecule type" value="Genomic_DNA"/>
</dbReference>
<feature type="compositionally biased region" description="Basic and acidic residues" evidence="2">
    <location>
        <begin position="270"/>
        <end position="282"/>
    </location>
</feature>
<evidence type="ECO:0000313" key="4">
    <source>
        <dbReference type="Proteomes" id="UP001320245"/>
    </source>
</evidence>
<keyword evidence="1" id="KW-0175">Coiled coil</keyword>
<comment type="caution">
    <text evidence="3">The sequence shown here is derived from an EMBL/GenBank/DDBJ whole genome shotgun (WGS) entry which is preliminary data.</text>
</comment>
<feature type="compositionally biased region" description="Acidic residues" evidence="2">
    <location>
        <begin position="254"/>
        <end position="264"/>
    </location>
</feature>
<sequence length="394" mass="42836">MAAPAHIVRLPLKGSPASHVLIRVVPRSSAGSRPLDLELTATDDEQAYVRILQHSKIARYRDQSSSLSEDEWEQCLTSLLLPGALPDLDVTAKLDNADTLTVNVRRQVSGLDESLGSLTLEASESATENIDIFDWCSDAVEARSRLERELEELRRKHTDLEKLVAEETEHFRELERSKNEFEASHDAFLRDLLNEKKLKIRTQGQILATAQVDEDKLAAVGAKASRGKSAAESRRRGAGGASRKGKRKAGEAATAEEETDDDAAADVMDIDPKPESPVRDLEEQALSDVGETTEGSETASEPEPEPELEPEPRKTGRSSTRNKGVRASPSPPAKTSRASDKPPSSSLRGKSPAAAHNKQEDKVPPPRALPFKKKSAPVPVPADDESTASEAEEL</sequence>
<dbReference type="SUPFAM" id="SSF58022">
    <property type="entry name" value="XRCC4, C-terminal oligomerization domain"/>
    <property type="match status" value="1"/>
</dbReference>
<name>A0AAN9YK09_9PEZI</name>
<proteinExistence type="predicted"/>
<accession>A0AAN9YK09</accession>
<dbReference type="PANTHER" id="PTHR42067">
    <property type="entry name" value="YALI0C15378P"/>
    <property type="match status" value="1"/>
</dbReference>
<dbReference type="PANTHER" id="PTHR42067:SF1">
    <property type="entry name" value="MITOTIC APPARATUS PROTEIN P62"/>
    <property type="match status" value="1"/>
</dbReference>
<dbReference type="AlphaFoldDB" id="A0AAN9YK09"/>
<protein>
    <submittedName>
        <fullName evidence="3">Uncharacterized protein</fullName>
    </submittedName>
</protein>
<feature type="compositionally biased region" description="Acidic residues" evidence="2">
    <location>
        <begin position="300"/>
        <end position="309"/>
    </location>
</feature>
<reference evidence="3 4" key="1">
    <citation type="journal article" date="2023" name="PLoS ONE">
        <title>Cytospora paraplurivora sp. nov. isolated from orchards with fruit tree decline syndrome in Ontario, Canada.</title>
        <authorList>
            <person name="Ilyukhin E."/>
            <person name="Nguyen H.D.T."/>
            <person name="Castle A.J."/>
            <person name="Ellouze W."/>
        </authorList>
    </citation>
    <scope>NUCLEOTIDE SEQUENCE [LARGE SCALE GENOMIC DNA]</scope>
    <source>
        <strain evidence="3 4">FDS-564</strain>
    </source>
</reference>
<gene>
    <name evidence="3" type="ORF">SLS53_001230</name>
</gene>
<evidence type="ECO:0000256" key="1">
    <source>
        <dbReference type="SAM" id="Coils"/>
    </source>
</evidence>
<dbReference type="Proteomes" id="UP001320245">
    <property type="component" value="Unassembled WGS sequence"/>
</dbReference>
<keyword evidence="4" id="KW-1185">Reference proteome</keyword>